<dbReference type="PANTHER" id="PTHR30383:SF5">
    <property type="entry name" value="SGNH HYDROLASE-TYPE ESTERASE DOMAIN-CONTAINING PROTEIN"/>
    <property type="match status" value="1"/>
</dbReference>
<name>A0A9E2SA64_9BACT</name>
<dbReference type="Proteomes" id="UP000812270">
    <property type="component" value="Unassembled WGS sequence"/>
</dbReference>
<dbReference type="EMBL" id="JAHSPG010000006">
    <property type="protein sequence ID" value="MBV4357479.1"/>
    <property type="molecule type" value="Genomic_DNA"/>
</dbReference>
<evidence type="ECO:0000313" key="3">
    <source>
        <dbReference type="Proteomes" id="UP000812270"/>
    </source>
</evidence>
<proteinExistence type="predicted"/>
<dbReference type="RefSeq" id="WP_217791124.1">
    <property type="nucleotide sequence ID" value="NZ_JAHSPG010000006.1"/>
</dbReference>
<dbReference type="Pfam" id="PF13472">
    <property type="entry name" value="Lipase_GDSL_2"/>
    <property type="match status" value="1"/>
</dbReference>
<comment type="caution">
    <text evidence="2">The sequence shown here is derived from an EMBL/GenBank/DDBJ whole genome shotgun (WGS) entry which is preliminary data.</text>
</comment>
<protein>
    <submittedName>
        <fullName evidence="2">SGNH/GDSL hydrolase family protein</fullName>
    </submittedName>
</protein>
<evidence type="ECO:0000259" key="1">
    <source>
        <dbReference type="Pfam" id="PF13472"/>
    </source>
</evidence>
<dbReference type="CDD" id="cd01834">
    <property type="entry name" value="SGNH_hydrolase_like_2"/>
    <property type="match status" value="1"/>
</dbReference>
<evidence type="ECO:0000313" key="2">
    <source>
        <dbReference type="EMBL" id="MBV4357479.1"/>
    </source>
</evidence>
<dbReference type="InterPro" id="IPR013830">
    <property type="entry name" value="SGNH_hydro"/>
</dbReference>
<dbReference type="AlphaFoldDB" id="A0A9E2SA64"/>
<dbReference type="GO" id="GO:0004622">
    <property type="term" value="F:phosphatidylcholine lysophospholipase activity"/>
    <property type="evidence" value="ECO:0007669"/>
    <property type="project" value="TreeGrafter"/>
</dbReference>
<sequence length="308" mass="35203">MQRLYLMVIIFLSIQIKSFAQPYSIPANTKKIVVIGNSITYAGYYVSCIDAYLRLQYPERNFEVINVGLPSETVSGLSEPGHAGGQFPRPDLHERLKRILEKLKPDLVFACYGMNDGIYMPFDDNRFQKFKEGMNWLHKEVVQTGATIIHITPPIYDEQKGKAYANVLDIYADWLISQRYTNNWSVIDIHWPMKKYLEDHRLKDSTFRFAEDGIHPNNNGHFIMAKQILLSLGETKFAAASNMHDVLSGYKNGDSVFHLIEKKQAISKDAYLTFIGHKRPGMNAGLPLPEAEKQCAEIDKQILMITKP</sequence>
<keyword evidence="3" id="KW-1185">Reference proteome</keyword>
<accession>A0A9E2SA64</accession>
<dbReference type="PANTHER" id="PTHR30383">
    <property type="entry name" value="THIOESTERASE 1/PROTEASE 1/LYSOPHOSPHOLIPASE L1"/>
    <property type="match status" value="1"/>
</dbReference>
<feature type="domain" description="SGNH hydrolase-type esterase" evidence="1">
    <location>
        <begin position="34"/>
        <end position="221"/>
    </location>
</feature>
<gene>
    <name evidence="2" type="ORF">KTO63_10000</name>
</gene>
<dbReference type="InterPro" id="IPR051532">
    <property type="entry name" value="Ester_Hydrolysis_Enzymes"/>
</dbReference>
<keyword evidence="2" id="KW-0378">Hydrolase</keyword>
<reference evidence="2" key="1">
    <citation type="submission" date="2021-06" db="EMBL/GenBank/DDBJ databases">
        <authorList>
            <person name="Huq M.A."/>
        </authorList>
    </citation>
    <scope>NUCLEOTIDE SEQUENCE</scope>
    <source>
        <strain evidence="2">MAH-26</strain>
    </source>
</reference>
<organism evidence="2 3">
    <name type="scientific">Pinibacter aurantiacus</name>
    <dbReference type="NCBI Taxonomy" id="2851599"/>
    <lineage>
        <taxon>Bacteria</taxon>
        <taxon>Pseudomonadati</taxon>
        <taxon>Bacteroidota</taxon>
        <taxon>Chitinophagia</taxon>
        <taxon>Chitinophagales</taxon>
        <taxon>Chitinophagaceae</taxon>
        <taxon>Pinibacter</taxon>
    </lineage>
</organism>